<dbReference type="EMBL" id="OZ004260">
    <property type="protein sequence ID" value="CAK7920833.1"/>
    <property type="molecule type" value="Genomic_DNA"/>
</dbReference>
<proteinExistence type="predicted"/>
<evidence type="ECO:0000313" key="2">
    <source>
        <dbReference type="Proteomes" id="UP001497600"/>
    </source>
</evidence>
<accession>A0ABP0ELG4</accession>
<name>A0ABP0ELG4_9ASCO</name>
<keyword evidence="2" id="KW-1185">Reference proteome</keyword>
<gene>
    <name evidence="1" type="ORF">CAAN4_H07096</name>
</gene>
<reference evidence="1 2" key="1">
    <citation type="submission" date="2024-01" db="EMBL/GenBank/DDBJ databases">
        <authorList>
            <consortium name="Genoscope - CEA"/>
            <person name="William W."/>
        </authorList>
    </citation>
    <scope>NUCLEOTIDE SEQUENCE [LARGE SCALE GENOMIC DNA]</scope>
    <source>
        <strain evidence="1 2">29B2s-10</strain>
    </source>
</reference>
<evidence type="ECO:0008006" key="3">
    <source>
        <dbReference type="Google" id="ProtNLM"/>
    </source>
</evidence>
<dbReference type="Proteomes" id="UP001497600">
    <property type="component" value="Chromosome H"/>
</dbReference>
<organism evidence="1 2">
    <name type="scientific">[Candida] anglica</name>
    <dbReference type="NCBI Taxonomy" id="148631"/>
    <lineage>
        <taxon>Eukaryota</taxon>
        <taxon>Fungi</taxon>
        <taxon>Dikarya</taxon>
        <taxon>Ascomycota</taxon>
        <taxon>Saccharomycotina</taxon>
        <taxon>Pichiomycetes</taxon>
        <taxon>Debaryomycetaceae</taxon>
        <taxon>Kurtzmaniella</taxon>
    </lineage>
</organism>
<protein>
    <recommendedName>
        <fullName evidence="3">Mitochondrial zinc maintenance protein 1, mitochondrial</fullName>
    </recommendedName>
</protein>
<evidence type="ECO:0000313" key="1">
    <source>
        <dbReference type="EMBL" id="CAK7920833.1"/>
    </source>
</evidence>
<sequence>MKVTYKHAHRRAVVSLYRSLRRNCGKIDDNVKEMDPRMESEVVKGFALKEEIRKYNTDTKLYLSYLRAELMRAVQVEFRTGKWSIGVTNVNIMRERLMEGIELDENLDALNNKSTTVVPVMETLVKYRQRKHEEQKRRAQQLQGKLETEQVTKKDQRVISSRFGTLTRNQQAKRIKQELEKSAHNSKLLIQRYFKQLQLHHKIPNPFLLPYTQEYPLGPVHNMVRSSLLMRGSVRMSVLRQAYDWEYIEAVVKPSLAYDINKMHYLPRFQRILNDRGPFRVNVRTTEAGPMSMAYLEVPFPQLDELKEIAMDIKRSTRLIRLKTVWNATSGKDKSITESQARDGSFVVVGSKGFSSEERMFPRVHYEEWAEWEALWEWQQDNSNNFAQHLHSWTQVLDDASDTIDKELQNYFNHYRKQLQRDSPLFIQQKELQKDMNIHYDKLVERGKRLESSLVNNSVFKHGEIVNGEKVEQNLRNLVVREERKKMKKNRLSLPERERNGVGKQLGDYLEENGIRGFQWGHKYDKELPR</sequence>